<keyword evidence="1" id="KW-1185">Reference proteome</keyword>
<dbReference type="RefSeq" id="XP_018823378.1">
    <property type="nucleotide sequence ID" value="XM_018967833.1"/>
</dbReference>
<name>A0A2I4EVE5_JUGRE</name>
<dbReference type="Gramene" id="Jr15_11530_p1">
    <property type="protein sequence ID" value="cds.Jr15_11530_p1"/>
    <property type="gene ID" value="Jr15_11530"/>
</dbReference>
<protein>
    <submittedName>
        <fullName evidence="2">Uncharacterized protein LOC108993068</fullName>
    </submittedName>
</protein>
<dbReference type="PANTHER" id="PTHR33710:SF62">
    <property type="entry name" value="DUF4283 DOMAIN PROTEIN"/>
    <property type="match status" value="1"/>
</dbReference>
<accession>A0A2I4EVE5</accession>
<dbReference type="GeneID" id="108993068"/>
<dbReference type="Gene3D" id="3.60.10.10">
    <property type="entry name" value="Endonuclease/exonuclease/phosphatase"/>
    <property type="match status" value="1"/>
</dbReference>
<dbReference type="AlphaFoldDB" id="A0A2I4EVE5"/>
<organism evidence="1 2">
    <name type="scientific">Juglans regia</name>
    <name type="common">English walnut</name>
    <dbReference type="NCBI Taxonomy" id="51240"/>
    <lineage>
        <taxon>Eukaryota</taxon>
        <taxon>Viridiplantae</taxon>
        <taxon>Streptophyta</taxon>
        <taxon>Embryophyta</taxon>
        <taxon>Tracheophyta</taxon>
        <taxon>Spermatophyta</taxon>
        <taxon>Magnoliopsida</taxon>
        <taxon>eudicotyledons</taxon>
        <taxon>Gunneridae</taxon>
        <taxon>Pentapetalae</taxon>
        <taxon>rosids</taxon>
        <taxon>fabids</taxon>
        <taxon>Fagales</taxon>
        <taxon>Juglandaceae</taxon>
        <taxon>Juglans</taxon>
    </lineage>
</organism>
<dbReference type="SUPFAM" id="SSF56219">
    <property type="entry name" value="DNase I-like"/>
    <property type="match status" value="1"/>
</dbReference>
<evidence type="ECO:0000313" key="1">
    <source>
        <dbReference type="Proteomes" id="UP000235220"/>
    </source>
</evidence>
<reference evidence="2" key="1">
    <citation type="submission" date="2025-08" db="UniProtKB">
        <authorList>
            <consortium name="RefSeq"/>
        </authorList>
    </citation>
    <scope>IDENTIFICATION</scope>
    <source>
        <tissue evidence="2">Leaves</tissue>
    </source>
</reference>
<gene>
    <name evidence="2" type="primary">LOC108993068</name>
</gene>
<dbReference type="PANTHER" id="PTHR33710">
    <property type="entry name" value="BNAC02G09200D PROTEIN"/>
    <property type="match status" value="1"/>
</dbReference>
<sequence>MKSGVDDHVLILRLGLFGSCYLFVSLRDLGFRKPKFTWWNGREGAGPISERLDRYMGNSSFCCLFPHAMVLNGTVAYLDHLPVVFDSLYSRPRPLVRRPFRFEAMWVGEERCELIIDQVWNNMRTSLGMEEVLHLIKGCGEELASWNKVSFGQVRRKLNEARNELARLQIIHSSHLDTGGLGRARKEVQMWLEREEIMWRQ</sequence>
<dbReference type="InterPro" id="IPR036691">
    <property type="entry name" value="Endo/exonu/phosph_ase_sf"/>
</dbReference>
<evidence type="ECO:0000313" key="2">
    <source>
        <dbReference type="RefSeq" id="XP_018823378.1"/>
    </source>
</evidence>
<proteinExistence type="predicted"/>
<dbReference type="Proteomes" id="UP000235220">
    <property type="component" value="Chromosome 15"/>
</dbReference>
<dbReference type="KEGG" id="jre:108993068"/>
<dbReference type="OrthoDB" id="1113909at2759"/>